<dbReference type="Pfam" id="PF03466">
    <property type="entry name" value="LysR_substrate"/>
    <property type="match status" value="1"/>
</dbReference>
<gene>
    <name evidence="8" type="ORF">A4A58_09515</name>
</gene>
<keyword evidence="3" id="KW-0805">Transcription regulation</keyword>
<dbReference type="InterPro" id="IPR036388">
    <property type="entry name" value="WH-like_DNA-bd_sf"/>
</dbReference>
<dbReference type="PANTHER" id="PTHR30293">
    <property type="entry name" value="TRANSCRIPTIONAL REGULATORY PROTEIN NAC-RELATED"/>
    <property type="match status" value="1"/>
</dbReference>
<keyword evidence="6" id="KW-0804">Transcription</keyword>
<keyword evidence="4" id="KW-0238">DNA-binding</keyword>
<dbReference type="Proteomes" id="UP000076574">
    <property type="component" value="Unassembled WGS sequence"/>
</dbReference>
<dbReference type="PRINTS" id="PR00039">
    <property type="entry name" value="HTHLYSR"/>
</dbReference>
<evidence type="ECO:0000256" key="4">
    <source>
        <dbReference type="ARBA" id="ARBA00023125"/>
    </source>
</evidence>
<dbReference type="Gene3D" id="1.10.10.10">
    <property type="entry name" value="Winged helix-like DNA-binding domain superfamily/Winged helix DNA-binding domain"/>
    <property type="match status" value="1"/>
</dbReference>
<dbReference type="GO" id="GO:0003700">
    <property type="term" value="F:DNA-binding transcription factor activity"/>
    <property type="evidence" value="ECO:0007669"/>
    <property type="project" value="InterPro"/>
</dbReference>
<reference evidence="8 9" key="1">
    <citation type="submission" date="2016-03" db="EMBL/GenBank/DDBJ databases">
        <title>Microsymbionts genomes from the relict species Vavilovia formosa (Stev.) Fed.</title>
        <authorList>
            <person name="Kopat V."/>
            <person name="Chirak E."/>
            <person name="Kimeklis A."/>
            <person name="Andronov E."/>
        </authorList>
    </citation>
    <scope>NUCLEOTIDE SEQUENCE [LARGE SCALE GENOMIC DNA]</scope>
    <source>
        <strain evidence="8 9">Vaf07</strain>
    </source>
</reference>
<evidence type="ECO:0000256" key="3">
    <source>
        <dbReference type="ARBA" id="ARBA00023015"/>
    </source>
</evidence>
<dbReference type="Pfam" id="PF00126">
    <property type="entry name" value="HTH_1"/>
    <property type="match status" value="1"/>
</dbReference>
<name>A0A163YT53_9BRAD</name>
<dbReference type="InterPro" id="IPR005119">
    <property type="entry name" value="LysR_subst-bd"/>
</dbReference>
<dbReference type="STRING" id="943830.A4A58_09515"/>
<dbReference type="PANTHER" id="PTHR30293:SF0">
    <property type="entry name" value="NITROGEN ASSIMILATION REGULATORY PROTEIN NAC"/>
    <property type="match status" value="1"/>
</dbReference>
<dbReference type="GO" id="GO:2000142">
    <property type="term" value="P:regulation of DNA-templated transcription initiation"/>
    <property type="evidence" value="ECO:0007669"/>
    <property type="project" value="TreeGrafter"/>
</dbReference>
<dbReference type="Gene3D" id="3.40.190.290">
    <property type="match status" value="1"/>
</dbReference>
<dbReference type="SUPFAM" id="SSF53850">
    <property type="entry name" value="Periplasmic binding protein-like II"/>
    <property type="match status" value="1"/>
</dbReference>
<comment type="function">
    <text evidence="1">NodD regulates the expression of the nodABCFE genes which encode other nodulation proteins. NodD is also a negative regulator of its own expression. Binds flavonoids as inducers.</text>
</comment>
<evidence type="ECO:0000259" key="7">
    <source>
        <dbReference type="PROSITE" id="PS50931"/>
    </source>
</evidence>
<comment type="similarity">
    <text evidence="2">Belongs to the LysR transcriptional regulatory family.</text>
</comment>
<keyword evidence="5" id="KW-0010">Activator</keyword>
<dbReference type="EMBL" id="LVYV01000023">
    <property type="protein sequence ID" value="KZD22537.1"/>
    <property type="molecule type" value="Genomic_DNA"/>
</dbReference>
<dbReference type="AlphaFoldDB" id="A0A163YT53"/>
<dbReference type="InterPro" id="IPR000847">
    <property type="entry name" value="LysR_HTH_N"/>
</dbReference>
<feature type="domain" description="HTH lysR-type" evidence="7">
    <location>
        <begin position="1"/>
        <end position="58"/>
    </location>
</feature>
<comment type="caution">
    <text evidence="8">The sequence shown here is derived from an EMBL/GenBank/DDBJ whole genome shotgun (WGS) entry which is preliminary data.</text>
</comment>
<organism evidence="8 9">
    <name type="scientific">Tardiphaga robiniae</name>
    <dbReference type="NCBI Taxonomy" id="943830"/>
    <lineage>
        <taxon>Bacteria</taxon>
        <taxon>Pseudomonadati</taxon>
        <taxon>Pseudomonadota</taxon>
        <taxon>Alphaproteobacteria</taxon>
        <taxon>Hyphomicrobiales</taxon>
        <taxon>Nitrobacteraceae</taxon>
        <taxon>Tardiphaga</taxon>
    </lineage>
</organism>
<evidence type="ECO:0000256" key="2">
    <source>
        <dbReference type="ARBA" id="ARBA00009437"/>
    </source>
</evidence>
<protein>
    <recommendedName>
        <fullName evidence="7">HTH lysR-type domain-containing protein</fullName>
    </recommendedName>
</protein>
<proteinExistence type="inferred from homology"/>
<dbReference type="GO" id="GO:0003677">
    <property type="term" value="F:DNA binding"/>
    <property type="evidence" value="ECO:0007669"/>
    <property type="project" value="UniProtKB-KW"/>
</dbReference>
<evidence type="ECO:0000256" key="6">
    <source>
        <dbReference type="ARBA" id="ARBA00023163"/>
    </source>
</evidence>
<evidence type="ECO:0000313" key="8">
    <source>
        <dbReference type="EMBL" id="KZD22537.1"/>
    </source>
</evidence>
<accession>A0A163YT53</accession>
<evidence type="ECO:0000256" key="1">
    <source>
        <dbReference type="ARBA" id="ARBA00003502"/>
    </source>
</evidence>
<dbReference type="InterPro" id="IPR036390">
    <property type="entry name" value="WH_DNA-bd_sf"/>
</dbReference>
<keyword evidence="9" id="KW-1185">Reference proteome</keyword>
<sequence length="303" mass="32126">MELRQLRYFVNVVDMGSLSKAAVLLAVSQPSLSQQIAAMEHDLGVPLLLRSATGVKPTDAGAKLYRHARIVLRQMQELAADIADEGSGAVGPVAVGLPTSIASVLAVPLVERLRHDHPGVKLQLFESFSGYLNELLANGRLDMAILFRGSDAPGMTVRPLFTEQLSVFGAPGIGDPEATTCDLASLADVPMVLPDRTNGLRLLVEQAFSEAGVPLNVMSDIDSLPVMMKLVRNGTAATINSSGVARVAETPILSRRLVNPAINRTVGLCLPTGIPQTAAALAAEETIRTLAREHAAIWDKATD</sequence>
<dbReference type="SUPFAM" id="SSF46785">
    <property type="entry name" value="Winged helix' DNA-binding domain"/>
    <property type="match status" value="1"/>
</dbReference>
<dbReference type="PROSITE" id="PS50931">
    <property type="entry name" value="HTH_LYSR"/>
    <property type="match status" value="1"/>
</dbReference>
<evidence type="ECO:0000313" key="9">
    <source>
        <dbReference type="Proteomes" id="UP000076574"/>
    </source>
</evidence>
<dbReference type="FunFam" id="1.10.10.10:FF:000001">
    <property type="entry name" value="LysR family transcriptional regulator"/>
    <property type="match status" value="1"/>
</dbReference>
<evidence type="ECO:0000256" key="5">
    <source>
        <dbReference type="ARBA" id="ARBA00023159"/>
    </source>
</evidence>